<dbReference type="GO" id="GO:0016788">
    <property type="term" value="F:hydrolase activity, acting on ester bonds"/>
    <property type="evidence" value="ECO:0007669"/>
    <property type="project" value="UniProtKB-ARBA"/>
</dbReference>
<keyword evidence="2" id="KW-1185">Reference proteome</keyword>
<dbReference type="SUPFAM" id="SSF52266">
    <property type="entry name" value="SGNH hydrolase"/>
    <property type="match status" value="1"/>
</dbReference>
<dbReference type="InterPro" id="IPR023214">
    <property type="entry name" value="HAD_sf"/>
</dbReference>
<dbReference type="SUPFAM" id="SSF56784">
    <property type="entry name" value="HAD-like"/>
    <property type="match status" value="1"/>
</dbReference>
<evidence type="ECO:0000313" key="2">
    <source>
        <dbReference type="Proteomes" id="UP000247371"/>
    </source>
</evidence>
<dbReference type="EMBL" id="NKUB01000004">
    <property type="protein sequence ID" value="PYD70418.1"/>
    <property type="molecule type" value="Genomic_DNA"/>
</dbReference>
<evidence type="ECO:0000313" key="1">
    <source>
        <dbReference type="EMBL" id="PYD70418.1"/>
    </source>
</evidence>
<dbReference type="InterPro" id="IPR036514">
    <property type="entry name" value="SGNH_hydro_sf"/>
</dbReference>
<sequence length="642" mass="73348">MFWRFDIVFTDQDRLTLISRPQVDPAWDTFFCLTEYASTQTAAAAQADALPPPGQDRPAGTGSEAIRLVIWDLDETFWQGTLSEGGVKAIARNLEIVRTLNQRGIVNAICSKNTFEEAQAKLQEMGIWDEFIFPRIAWTAKGPQIRQLVADIQLRPETVLFIDDNVMNLKEAQFYVPGLNVAEPDCLPGLLASPRLRGKPDPECQRRARYRVLEEKQALRSAQGDNEQFLRESGVRISFHTDIDEQFPRIHDLVNRTNQLNFTKRRWSEDIETARAQFHDEMNTLFQTNVGYVKVSDNFGNYGICGFYMIHHDRCFHFLFSCRTLNMGVEQFVWKWLGRPFMRIEGKVISDIGMPVDWITVVPDADVATAADTATQGDRPTLCIRGACDMLMTSNFLRNRVNTIEETNYPYQGWEIISSPRIAALHEELSQPGVRDLLARLPGIPPNRFETDIVTGRADVYVLSFSQESFHGLYRSRSTGIILPMGHYKLPYYLPEGPHAKFDYTTLSHDDLLARDISGITPEAWEFFRSEFEFVGGFNRNIFYRDVRHIFRHLKKAGKTVIVVGLNATVGRDRPILEFFGMINSIVQPMSQEFGFPYIDVNRFLHGEEDLAKDNTYGGPHFDRSVYKKISDEILNLVPAAA</sequence>
<gene>
    <name evidence="1" type="ORF">CFR76_05165</name>
</gene>
<dbReference type="Gene3D" id="3.40.50.1000">
    <property type="entry name" value="HAD superfamily/HAD-like"/>
    <property type="match status" value="1"/>
</dbReference>
<accession>A0A2V4SER1</accession>
<dbReference type="Gene3D" id="3.40.50.1110">
    <property type="entry name" value="SGNH hydrolase"/>
    <property type="match status" value="1"/>
</dbReference>
<organism evidence="1 2">
    <name type="scientific">Komagataeibacter swingsii</name>
    <dbReference type="NCBI Taxonomy" id="215220"/>
    <lineage>
        <taxon>Bacteria</taxon>
        <taxon>Pseudomonadati</taxon>
        <taxon>Pseudomonadota</taxon>
        <taxon>Alphaproteobacteria</taxon>
        <taxon>Acetobacterales</taxon>
        <taxon>Acetobacteraceae</taxon>
        <taxon>Komagataeibacter</taxon>
    </lineage>
</organism>
<proteinExistence type="predicted"/>
<dbReference type="AlphaFoldDB" id="A0A2V4SER1"/>
<comment type="caution">
    <text evidence="1">The sequence shown here is derived from an EMBL/GenBank/DDBJ whole genome shotgun (WGS) entry which is preliminary data.</text>
</comment>
<protein>
    <submittedName>
        <fullName evidence="1">Phosphatase</fullName>
    </submittedName>
</protein>
<dbReference type="Proteomes" id="UP000247371">
    <property type="component" value="Unassembled WGS sequence"/>
</dbReference>
<name>A0A2V4SER1_9PROT</name>
<dbReference type="InterPro" id="IPR036412">
    <property type="entry name" value="HAD-like_sf"/>
</dbReference>
<reference evidence="1 2" key="1">
    <citation type="submission" date="2017-07" db="EMBL/GenBank/DDBJ databases">
        <title>A draft genome sequence of Komagataeibacter swingsii LMG 22125.</title>
        <authorList>
            <person name="Skraban J."/>
            <person name="Cleenwerck I."/>
            <person name="Vandamme P."/>
            <person name="Trcek J."/>
        </authorList>
    </citation>
    <scope>NUCLEOTIDE SEQUENCE [LARGE SCALE GENOMIC DNA]</scope>
    <source>
        <strain evidence="1 2">LMG 22125</strain>
    </source>
</reference>